<evidence type="ECO:0000313" key="3">
    <source>
        <dbReference type="EMBL" id="SFT37719.1"/>
    </source>
</evidence>
<dbReference type="RefSeq" id="WP_090245346.1">
    <property type="nucleotide sequence ID" value="NZ_FPAS01000001.1"/>
</dbReference>
<keyword evidence="4" id="KW-1185">Reference proteome</keyword>
<dbReference type="PANTHER" id="PTHR31157:SF1">
    <property type="entry name" value="SCP DOMAIN-CONTAINING PROTEIN"/>
    <property type="match status" value="1"/>
</dbReference>
<evidence type="ECO:0000256" key="1">
    <source>
        <dbReference type="SAM" id="SignalP"/>
    </source>
</evidence>
<feature type="chain" id="PRO_5014919170" evidence="1">
    <location>
        <begin position="23"/>
        <end position="169"/>
    </location>
</feature>
<organism evidence="3 4">
    <name type="scientific">Lishizhenia tianjinensis</name>
    <dbReference type="NCBI Taxonomy" id="477690"/>
    <lineage>
        <taxon>Bacteria</taxon>
        <taxon>Pseudomonadati</taxon>
        <taxon>Bacteroidota</taxon>
        <taxon>Flavobacteriia</taxon>
        <taxon>Flavobacteriales</taxon>
        <taxon>Crocinitomicaceae</taxon>
        <taxon>Lishizhenia</taxon>
    </lineage>
</organism>
<name>A0A1I6XHB3_9FLAO</name>
<dbReference type="AlphaFoldDB" id="A0A1I6XHB3"/>
<dbReference type="Pfam" id="PF00188">
    <property type="entry name" value="CAP"/>
    <property type="match status" value="1"/>
</dbReference>
<dbReference type="Proteomes" id="UP000236454">
    <property type="component" value="Unassembled WGS sequence"/>
</dbReference>
<evidence type="ECO:0000259" key="2">
    <source>
        <dbReference type="Pfam" id="PF00188"/>
    </source>
</evidence>
<keyword evidence="1" id="KW-0732">Signal</keyword>
<feature type="signal peptide" evidence="1">
    <location>
        <begin position="1"/>
        <end position="22"/>
    </location>
</feature>
<dbReference type="OrthoDB" id="1360652at2"/>
<gene>
    <name evidence="3" type="ORF">SAMN05216474_0204</name>
</gene>
<dbReference type="SUPFAM" id="SSF55797">
    <property type="entry name" value="PR-1-like"/>
    <property type="match status" value="1"/>
</dbReference>
<dbReference type="PANTHER" id="PTHR31157">
    <property type="entry name" value="SCP DOMAIN-CONTAINING PROTEIN"/>
    <property type="match status" value="1"/>
</dbReference>
<reference evidence="3 4" key="1">
    <citation type="submission" date="2016-10" db="EMBL/GenBank/DDBJ databases">
        <authorList>
            <person name="de Groot N.N."/>
        </authorList>
    </citation>
    <scope>NUCLEOTIDE SEQUENCE [LARGE SCALE GENOMIC DNA]</scope>
    <source>
        <strain evidence="3 4">CGMCC 1.7005</strain>
    </source>
</reference>
<dbReference type="Gene3D" id="3.40.33.10">
    <property type="entry name" value="CAP"/>
    <property type="match status" value="1"/>
</dbReference>
<proteinExistence type="predicted"/>
<dbReference type="InterPro" id="IPR014044">
    <property type="entry name" value="CAP_dom"/>
</dbReference>
<feature type="domain" description="SCP" evidence="2">
    <location>
        <begin position="35"/>
        <end position="166"/>
    </location>
</feature>
<dbReference type="InterPro" id="IPR035940">
    <property type="entry name" value="CAP_sf"/>
</dbReference>
<protein>
    <submittedName>
        <fullName evidence="3">Uncharacterized conserved protein YkwD, contains CAP (CSP/antigen 5/PR1) domain</fullName>
    </submittedName>
</protein>
<dbReference type="EMBL" id="FPAS01000001">
    <property type="protein sequence ID" value="SFT37719.1"/>
    <property type="molecule type" value="Genomic_DNA"/>
</dbReference>
<dbReference type="STRING" id="477690.SAMN05216474_0204"/>
<dbReference type="CDD" id="cd05379">
    <property type="entry name" value="CAP_bacterial"/>
    <property type="match status" value="1"/>
</dbReference>
<accession>A0A1I6XHB3</accession>
<evidence type="ECO:0000313" key="4">
    <source>
        <dbReference type="Proteomes" id="UP000236454"/>
    </source>
</evidence>
<sequence>MKKWLIILSVFCLSASSTVKFTAINRDELRHEITRLVNDLRKQKHRSQLMYNDTLKRAAQHHSDYVAKHDKLTHYEGYHKYRSPKDRVKAYGGTNFGTVGENVLFTTLDYTSYTPERVKALAKEAFDLWYKSPGHYKNMVFKDLSYADIGIAIHYPKKRIYITQVFGEK</sequence>